<accession>A0A2S4M9S7</accession>
<evidence type="ECO:0000313" key="2">
    <source>
        <dbReference type="EMBL" id="POR51444.1"/>
    </source>
</evidence>
<organism evidence="2 3">
    <name type="scientific">Bosea psychrotolerans</name>
    <dbReference type="NCBI Taxonomy" id="1871628"/>
    <lineage>
        <taxon>Bacteria</taxon>
        <taxon>Pseudomonadati</taxon>
        <taxon>Pseudomonadota</taxon>
        <taxon>Alphaproteobacteria</taxon>
        <taxon>Hyphomicrobiales</taxon>
        <taxon>Boseaceae</taxon>
        <taxon>Bosea</taxon>
    </lineage>
</organism>
<evidence type="ECO:0000259" key="1">
    <source>
        <dbReference type="Pfam" id="PF04965"/>
    </source>
</evidence>
<dbReference type="SUPFAM" id="SSF160719">
    <property type="entry name" value="gpW/gp25-like"/>
    <property type="match status" value="1"/>
</dbReference>
<comment type="caution">
    <text evidence="2">The sequence shown here is derived from an EMBL/GenBank/DDBJ whole genome shotgun (WGS) entry which is preliminary data.</text>
</comment>
<protein>
    <submittedName>
        <fullName evidence="2">Type VI secretion system protein ImpF</fullName>
    </submittedName>
</protein>
<dbReference type="PANTHER" id="PTHR38595">
    <property type="entry name" value="CYTOPLASMIC PROTEIN-RELATED"/>
    <property type="match status" value="1"/>
</dbReference>
<dbReference type="RefSeq" id="WP_245928238.1">
    <property type="nucleotide sequence ID" value="NZ_PQFZ01000007.1"/>
</dbReference>
<feature type="domain" description="IraD/Gp25-like" evidence="1">
    <location>
        <begin position="56"/>
        <end position="158"/>
    </location>
</feature>
<sequence>MSRKKSVSLRIPLMSAFRAGAEAKDARKAVDLRDEAGERVLAGRLVTGRAAISESRLRSELSRDLSTLLNTVNLESSFDLGPNEAVRRSILNYGLPDIAHRTIDEAGIENIDQEIKDALLLFEPRLVRHSLHVERDKSIAVHELAVRFIVRADMVADPVNVPVEFFAEMQAGSGKIMVSRL</sequence>
<dbReference type="NCBIfam" id="TIGR03357">
    <property type="entry name" value="VI_zyme"/>
    <property type="match status" value="1"/>
</dbReference>
<dbReference type="AlphaFoldDB" id="A0A2S4M9S7"/>
<dbReference type="Pfam" id="PF04965">
    <property type="entry name" value="GPW_gp25"/>
    <property type="match status" value="1"/>
</dbReference>
<proteinExistence type="predicted"/>
<dbReference type="InterPro" id="IPR053176">
    <property type="entry name" value="T6SS_TssE1-like"/>
</dbReference>
<dbReference type="EMBL" id="PQFZ01000007">
    <property type="protein sequence ID" value="POR51444.1"/>
    <property type="molecule type" value="Genomic_DNA"/>
</dbReference>
<dbReference type="InterPro" id="IPR017737">
    <property type="entry name" value="TssE1-like"/>
</dbReference>
<name>A0A2S4M9S7_9HYPH</name>
<evidence type="ECO:0000313" key="3">
    <source>
        <dbReference type="Proteomes" id="UP000236919"/>
    </source>
</evidence>
<dbReference type="Gene3D" id="3.10.450.40">
    <property type="match status" value="1"/>
</dbReference>
<keyword evidence="3" id="KW-1185">Reference proteome</keyword>
<dbReference type="InterPro" id="IPR007048">
    <property type="entry name" value="IraD/Gp25-like"/>
</dbReference>
<dbReference type="PANTHER" id="PTHR38595:SF1">
    <property type="entry name" value="TYPE VI SECRETION SYSTEM COMPONENT TSSE1"/>
    <property type="match status" value="1"/>
</dbReference>
<dbReference type="Proteomes" id="UP000236919">
    <property type="component" value="Unassembled WGS sequence"/>
</dbReference>
<gene>
    <name evidence="2" type="ORF">CYD53_107227</name>
</gene>
<reference evidence="2 3" key="1">
    <citation type="submission" date="2018-01" db="EMBL/GenBank/DDBJ databases">
        <title>Genomic Encyclopedia of Type Strains, Phase III (KMG-III): the genomes of soil and plant-associated and newly described type strains.</title>
        <authorList>
            <person name="Whitman W."/>
        </authorList>
    </citation>
    <scope>NUCLEOTIDE SEQUENCE [LARGE SCALE GENOMIC DNA]</scope>
    <source>
        <strain evidence="2 3">1131</strain>
    </source>
</reference>